<proteinExistence type="predicted"/>
<evidence type="ECO:0000259" key="1">
    <source>
        <dbReference type="PROSITE" id="PS50191"/>
    </source>
</evidence>
<dbReference type="Proteomes" id="UP000663828">
    <property type="component" value="Unassembled WGS sequence"/>
</dbReference>
<protein>
    <recommendedName>
        <fullName evidence="1">CRAL-TRIO domain-containing protein</fullName>
    </recommendedName>
</protein>
<dbReference type="SMART" id="SM01100">
    <property type="entry name" value="CRAL_TRIO_N"/>
    <property type="match status" value="1"/>
</dbReference>
<dbReference type="InterPro" id="IPR011074">
    <property type="entry name" value="CRAL/TRIO_N_dom"/>
</dbReference>
<evidence type="ECO:0000313" key="3">
    <source>
        <dbReference type="Proteomes" id="UP000663828"/>
    </source>
</evidence>
<dbReference type="PANTHER" id="PTHR46590:SF1">
    <property type="entry name" value="PHOSPHATIDYLINOSITOL TRANSFER PROTEIN CSR1"/>
    <property type="match status" value="1"/>
</dbReference>
<dbReference type="SUPFAM" id="SSF46938">
    <property type="entry name" value="CRAL/TRIO N-terminal domain"/>
    <property type="match status" value="1"/>
</dbReference>
<feature type="domain" description="CRAL-TRIO" evidence="1">
    <location>
        <begin position="95"/>
        <end position="253"/>
    </location>
</feature>
<dbReference type="Pfam" id="PF00650">
    <property type="entry name" value="CRAL_TRIO"/>
    <property type="match status" value="1"/>
</dbReference>
<dbReference type="InterPro" id="IPR052432">
    <property type="entry name" value="PITP/CRAL-TRIO"/>
</dbReference>
<name>A0A815CGS2_ADIRI</name>
<evidence type="ECO:0000313" key="2">
    <source>
        <dbReference type="EMBL" id="CAF1283537.1"/>
    </source>
</evidence>
<dbReference type="InterPro" id="IPR036273">
    <property type="entry name" value="CRAL/TRIO_N_dom_sf"/>
</dbReference>
<dbReference type="EMBL" id="CAJNOR010002361">
    <property type="protein sequence ID" value="CAF1283537.1"/>
    <property type="molecule type" value="Genomic_DNA"/>
</dbReference>
<organism evidence="2 3">
    <name type="scientific">Adineta ricciae</name>
    <name type="common">Rotifer</name>
    <dbReference type="NCBI Taxonomy" id="249248"/>
    <lineage>
        <taxon>Eukaryota</taxon>
        <taxon>Metazoa</taxon>
        <taxon>Spiralia</taxon>
        <taxon>Gnathifera</taxon>
        <taxon>Rotifera</taxon>
        <taxon>Eurotatoria</taxon>
        <taxon>Bdelloidea</taxon>
        <taxon>Adinetida</taxon>
        <taxon>Adinetidae</taxon>
        <taxon>Adineta</taxon>
    </lineage>
</organism>
<dbReference type="InterPro" id="IPR036865">
    <property type="entry name" value="CRAL-TRIO_dom_sf"/>
</dbReference>
<dbReference type="Pfam" id="PF03765">
    <property type="entry name" value="CRAL_TRIO_N"/>
    <property type="match status" value="1"/>
</dbReference>
<keyword evidence="3" id="KW-1185">Reference proteome</keyword>
<dbReference type="SUPFAM" id="SSF52087">
    <property type="entry name" value="CRAL/TRIO domain"/>
    <property type="match status" value="1"/>
</dbReference>
<dbReference type="AlphaFoldDB" id="A0A815CGS2"/>
<gene>
    <name evidence="2" type="ORF">XAT740_LOCUS27948</name>
</gene>
<dbReference type="Gene3D" id="3.40.525.10">
    <property type="entry name" value="CRAL-TRIO lipid binding domain"/>
    <property type="match status" value="1"/>
</dbReference>
<dbReference type="PROSITE" id="PS50191">
    <property type="entry name" value="CRAL_TRIO"/>
    <property type="match status" value="1"/>
</dbReference>
<dbReference type="CDD" id="cd00170">
    <property type="entry name" value="SEC14"/>
    <property type="match status" value="1"/>
</dbReference>
<reference evidence="2" key="1">
    <citation type="submission" date="2021-02" db="EMBL/GenBank/DDBJ databases">
        <authorList>
            <person name="Nowell W R."/>
        </authorList>
    </citation>
    <scope>NUCLEOTIDE SEQUENCE</scope>
</reference>
<dbReference type="SMART" id="SM00516">
    <property type="entry name" value="SEC14"/>
    <property type="match status" value="1"/>
</dbReference>
<accession>A0A815CGS2</accession>
<dbReference type="InterPro" id="IPR001251">
    <property type="entry name" value="CRAL-TRIO_dom"/>
</dbReference>
<dbReference type="PANTHER" id="PTHR46590">
    <property type="entry name" value="PHOSPHATIDYLINOSITOL TRANSFER PROTEIN CSR1-RELATED"/>
    <property type="match status" value="1"/>
</dbReference>
<sequence>MTANDSGHINNLNENQKENLKEFWKILLEYIENEDDQLKKILFLLFGLDNPDVILLRFLRARKWDIHAALEQFIQTIQWRIEVNIEDILLYGENHIEFEEILSGKTFFICSDKFGRPINYVSVKDHIKGQFPSESTEKLTILTMETGRKLLKYPNESVTVIFDMDGFSMKNMDYHHVKFLINLLQNYYPESLGLGLVLNAPWIFNSCWYLIKSWLDPVVQQKIHFIKNLQDLNQFIDRNSLPKRLNGDLPEFQYIPPNEQEKQMLAIIHQDSCGKLKAKEDHYQSGLKYLEITSKWIENKSNDNERKQSEEELRSSYEKLLPYISSLTHYHRNGYINEPIYNQTYEFIQKTNQEKTTFF</sequence>
<comment type="caution">
    <text evidence="2">The sequence shown here is derived from an EMBL/GenBank/DDBJ whole genome shotgun (WGS) entry which is preliminary data.</text>
</comment>